<keyword evidence="2 7" id="KW-0812">Transmembrane</keyword>
<dbReference type="PANTHER" id="PTHR33048">
    <property type="entry name" value="PTH11-LIKE INTEGRAL MEMBRANE PROTEIN (AFU_ORTHOLOGUE AFUA_5G11245)"/>
    <property type="match status" value="1"/>
</dbReference>
<feature type="transmembrane region" description="Helical" evidence="7">
    <location>
        <begin position="6"/>
        <end position="29"/>
    </location>
</feature>
<feature type="transmembrane region" description="Helical" evidence="7">
    <location>
        <begin position="211"/>
        <end position="232"/>
    </location>
</feature>
<feature type="transmembrane region" description="Helical" evidence="7">
    <location>
        <begin position="131"/>
        <end position="152"/>
    </location>
</feature>
<dbReference type="EMBL" id="JAQQWK010000003">
    <property type="protein sequence ID" value="KAK8044358.1"/>
    <property type="molecule type" value="Genomic_DNA"/>
</dbReference>
<evidence type="ECO:0000259" key="8">
    <source>
        <dbReference type="Pfam" id="PF20684"/>
    </source>
</evidence>
<sequence>MVLQPGHVMVVEWTMVSLAYIFVGLRIAVRIHWKQKHLIISDIWLVLAALCVLGLVICDTITYRMGRMADPTKYANVELRKLTLERSDDDGQIWFAMNYLFDAGLYLPKLSMVAIYYHLIPMHFHFLRRALHFIGFFVGSSFFITFFSDTFWCGPHPSVQWWPGPHSCSAFESKTLMQLNWSLCFSCEALLFILPFPLLSSLTSLSGREKAGLVGIFTLGAVTIGVSSGRFATMMMKGNDISLYVWNTTEFSVSIMIVAATALRPLVRKAWEATTFTSKHSASGSGRRAPRFFKSGSGGHRRLDEGAQAGDQRQHRTPAPPSTTTTTTAVVLVMARSNHAHMGGGTAGGRRQRRYRYPAEPLVAHRRERHRQDGAVQHLERAPAGGAGVDGPGVRHGRHMGRPQPAARLRRWGRRRRGSGWRRGQREDLT</sequence>
<evidence type="ECO:0000313" key="9">
    <source>
        <dbReference type="EMBL" id="KAK8044358.1"/>
    </source>
</evidence>
<evidence type="ECO:0000256" key="2">
    <source>
        <dbReference type="ARBA" id="ARBA00022692"/>
    </source>
</evidence>
<evidence type="ECO:0000256" key="6">
    <source>
        <dbReference type="SAM" id="MobiDB-lite"/>
    </source>
</evidence>
<evidence type="ECO:0000256" key="3">
    <source>
        <dbReference type="ARBA" id="ARBA00022989"/>
    </source>
</evidence>
<feature type="transmembrane region" description="Helical" evidence="7">
    <location>
        <begin position="41"/>
        <end position="63"/>
    </location>
</feature>
<evidence type="ECO:0000256" key="4">
    <source>
        <dbReference type="ARBA" id="ARBA00023136"/>
    </source>
</evidence>
<feature type="transmembrane region" description="Helical" evidence="7">
    <location>
        <begin position="93"/>
        <end position="119"/>
    </location>
</feature>
<evidence type="ECO:0000256" key="1">
    <source>
        <dbReference type="ARBA" id="ARBA00004141"/>
    </source>
</evidence>
<feature type="transmembrane region" description="Helical" evidence="7">
    <location>
        <begin position="179"/>
        <end position="199"/>
    </location>
</feature>
<feature type="domain" description="Rhodopsin" evidence="8">
    <location>
        <begin position="25"/>
        <end position="269"/>
    </location>
</feature>
<dbReference type="InterPro" id="IPR052337">
    <property type="entry name" value="SAT4-like"/>
</dbReference>
<organism evidence="9 10">
    <name type="scientific">Apiospora rasikravindrae</name>
    <dbReference type="NCBI Taxonomy" id="990691"/>
    <lineage>
        <taxon>Eukaryota</taxon>
        <taxon>Fungi</taxon>
        <taxon>Dikarya</taxon>
        <taxon>Ascomycota</taxon>
        <taxon>Pezizomycotina</taxon>
        <taxon>Sordariomycetes</taxon>
        <taxon>Xylariomycetidae</taxon>
        <taxon>Amphisphaeriales</taxon>
        <taxon>Apiosporaceae</taxon>
        <taxon>Apiospora</taxon>
    </lineage>
</organism>
<dbReference type="Pfam" id="PF20684">
    <property type="entry name" value="Fung_rhodopsin"/>
    <property type="match status" value="1"/>
</dbReference>
<evidence type="ECO:0000256" key="5">
    <source>
        <dbReference type="ARBA" id="ARBA00038359"/>
    </source>
</evidence>
<keyword evidence="10" id="KW-1185">Reference proteome</keyword>
<feature type="transmembrane region" description="Helical" evidence="7">
    <location>
        <begin position="244"/>
        <end position="263"/>
    </location>
</feature>
<feature type="region of interest" description="Disordered" evidence="6">
    <location>
        <begin position="382"/>
        <end position="430"/>
    </location>
</feature>
<proteinExistence type="inferred from homology"/>
<feature type="compositionally biased region" description="Basic residues" evidence="6">
    <location>
        <begin position="408"/>
        <end position="420"/>
    </location>
</feature>
<keyword evidence="3 7" id="KW-1133">Transmembrane helix</keyword>
<comment type="subcellular location">
    <subcellularLocation>
        <location evidence="1">Membrane</location>
        <topology evidence="1">Multi-pass membrane protein</topology>
    </subcellularLocation>
</comment>
<keyword evidence="4 7" id="KW-0472">Membrane</keyword>
<dbReference type="Proteomes" id="UP001444661">
    <property type="component" value="Unassembled WGS sequence"/>
</dbReference>
<comment type="caution">
    <text evidence="9">The sequence shown here is derived from an EMBL/GenBank/DDBJ whole genome shotgun (WGS) entry which is preliminary data.</text>
</comment>
<comment type="similarity">
    <text evidence="5">Belongs to the SAT4 family.</text>
</comment>
<feature type="region of interest" description="Disordered" evidence="6">
    <location>
        <begin position="277"/>
        <end position="326"/>
    </location>
</feature>
<accession>A0ABR1TFC7</accession>
<dbReference type="PANTHER" id="PTHR33048:SF92">
    <property type="entry name" value="INTEGRAL MEMBRANE PROTEIN"/>
    <property type="match status" value="1"/>
</dbReference>
<evidence type="ECO:0000256" key="7">
    <source>
        <dbReference type="SAM" id="Phobius"/>
    </source>
</evidence>
<evidence type="ECO:0000313" key="10">
    <source>
        <dbReference type="Proteomes" id="UP001444661"/>
    </source>
</evidence>
<reference evidence="9 10" key="1">
    <citation type="submission" date="2023-01" db="EMBL/GenBank/DDBJ databases">
        <title>Analysis of 21 Apiospora genomes using comparative genomics revels a genus with tremendous synthesis potential of carbohydrate active enzymes and secondary metabolites.</title>
        <authorList>
            <person name="Sorensen T."/>
        </authorList>
    </citation>
    <scope>NUCLEOTIDE SEQUENCE [LARGE SCALE GENOMIC DNA]</scope>
    <source>
        <strain evidence="9 10">CBS 33761</strain>
    </source>
</reference>
<protein>
    <recommendedName>
        <fullName evidence="8">Rhodopsin domain-containing protein</fullName>
    </recommendedName>
</protein>
<dbReference type="InterPro" id="IPR049326">
    <property type="entry name" value="Rhodopsin_dom_fungi"/>
</dbReference>
<gene>
    <name evidence="9" type="ORF">PG993_004382</name>
</gene>
<name>A0ABR1TFC7_9PEZI</name>